<gene>
    <name evidence="6" type="primary">orn</name>
    <name evidence="8" type="ORF">EVB02_01865</name>
</gene>
<keyword evidence="3 6" id="KW-0378">Hydrolase</keyword>
<dbReference type="NCBIfam" id="NF003765">
    <property type="entry name" value="PRK05359.1"/>
    <property type="match status" value="1"/>
</dbReference>
<dbReference type="SMART" id="SM00479">
    <property type="entry name" value="EXOIII"/>
    <property type="match status" value="1"/>
</dbReference>
<keyword evidence="2 6" id="KW-0540">Nuclease</keyword>
<name>A0A520LMJ7_9GAMM</name>
<dbReference type="GO" id="GO:0000175">
    <property type="term" value="F:3'-5'-RNA exonuclease activity"/>
    <property type="evidence" value="ECO:0007669"/>
    <property type="project" value="InterPro"/>
</dbReference>
<dbReference type="HAMAP" id="MF_00045">
    <property type="entry name" value="Oligoribonuclease"/>
    <property type="match status" value="1"/>
</dbReference>
<comment type="caution">
    <text evidence="8">The sequence shown here is derived from an EMBL/GenBank/DDBJ whole genome shotgun (WGS) entry which is preliminary data.</text>
</comment>
<reference evidence="8 9" key="1">
    <citation type="submission" date="2019-02" db="EMBL/GenBank/DDBJ databases">
        <title>Prokaryotic population dynamics and viral predation in marine succession experiment using metagenomics: the confinement effect.</title>
        <authorList>
            <person name="Haro-Moreno J.M."/>
            <person name="Rodriguez-Valera F."/>
            <person name="Lopez-Perez M."/>
        </authorList>
    </citation>
    <scope>NUCLEOTIDE SEQUENCE [LARGE SCALE GENOMIC DNA]</scope>
    <source>
        <strain evidence="8">MED-G169</strain>
    </source>
</reference>
<evidence type="ECO:0000256" key="5">
    <source>
        <dbReference type="ARBA" id="ARBA00070964"/>
    </source>
</evidence>
<evidence type="ECO:0000259" key="7">
    <source>
        <dbReference type="SMART" id="SM00479"/>
    </source>
</evidence>
<keyword evidence="6" id="KW-0963">Cytoplasm</keyword>
<dbReference type="EC" id="3.1.-.-" evidence="6"/>
<organism evidence="8 9">
    <name type="scientific">SAR92 clade bacterium</name>
    <dbReference type="NCBI Taxonomy" id="2315479"/>
    <lineage>
        <taxon>Bacteria</taxon>
        <taxon>Pseudomonadati</taxon>
        <taxon>Pseudomonadota</taxon>
        <taxon>Gammaproteobacteria</taxon>
        <taxon>Cellvibrionales</taxon>
        <taxon>Porticoccaceae</taxon>
        <taxon>SAR92 clade</taxon>
    </lineage>
</organism>
<comment type="similarity">
    <text evidence="1 6">Belongs to the oligoribonuclease family.</text>
</comment>
<dbReference type="InterPro" id="IPR012337">
    <property type="entry name" value="RNaseH-like_sf"/>
</dbReference>
<comment type="subcellular location">
    <subcellularLocation>
        <location evidence="6">Cytoplasm</location>
    </subcellularLocation>
</comment>
<protein>
    <recommendedName>
        <fullName evidence="5 6">Oligoribonuclease</fullName>
        <ecNumber evidence="6">3.1.-.-</ecNumber>
    </recommendedName>
</protein>
<evidence type="ECO:0000313" key="9">
    <source>
        <dbReference type="Proteomes" id="UP000318148"/>
    </source>
</evidence>
<dbReference type="GO" id="GO:0003676">
    <property type="term" value="F:nucleic acid binding"/>
    <property type="evidence" value="ECO:0007669"/>
    <property type="project" value="InterPro"/>
</dbReference>
<sequence>MNLVWIDLEMTGLIPEKERIIEIATVVTDSNLNILAEGPSIAIKQPDSLLDSMDDWNTDQHGRSGLIDRVRQSDIDESLAMQSTIQFLLKWVKKGESPMCGNSISLDRRFLIKYMPELESIFHYRNIDVSTLKELAKRWTPEIESGFNKKGAHLALDDIYESIAELAYYRKNMFNC</sequence>
<dbReference type="Pfam" id="PF00929">
    <property type="entry name" value="RNase_T"/>
    <property type="match status" value="1"/>
</dbReference>
<proteinExistence type="inferred from homology"/>
<dbReference type="FunFam" id="3.30.420.10:FF:000003">
    <property type="entry name" value="Oligoribonuclease"/>
    <property type="match status" value="1"/>
</dbReference>
<feature type="domain" description="Exonuclease" evidence="7">
    <location>
        <begin position="2"/>
        <end position="175"/>
    </location>
</feature>
<evidence type="ECO:0000256" key="6">
    <source>
        <dbReference type="HAMAP-Rule" id="MF_00045"/>
    </source>
</evidence>
<dbReference type="Gene3D" id="3.30.420.10">
    <property type="entry name" value="Ribonuclease H-like superfamily/Ribonuclease H"/>
    <property type="match status" value="1"/>
</dbReference>
<evidence type="ECO:0000256" key="3">
    <source>
        <dbReference type="ARBA" id="ARBA00022801"/>
    </source>
</evidence>
<dbReference type="InterPro" id="IPR013520">
    <property type="entry name" value="Ribonucl_H"/>
</dbReference>
<dbReference type="GO" id="GO:0006259">
    <property type="term" value="P:DNA metabolic process"/>
    <property type="evidence" value="ECO:0007669"/>
    <property type="project" value="UniProtKB-ARBA"/>
</dbReference>
<accession>A0A520LMJ7</accession>
<dbReference type="PANTHER" id="PTHR11046">
    <property type="entry name" value="OLIGORIBONUCLEASE, MITOCHONDRIAL"/>
    <property type="match status" value="1"/>
</dbReference>
<evidence type="ECO:0000256" key="4">
    <source>
        <dbReference type="ARBA" id="ARBA00022839"/>
    </source>
</evidence>
<evidence type="ECO:0000313" key="8">
    <source>
        <dbReference type="EMBL" id="RZO07152.1"/>
    </source>
</evidence>
<dbReference type="AlphaFoldDB" id="A0A520LMJ7"/>
<dbReference type="CDD" id="cd06135">
    <property type="entry name" value="Orn"/>
    <property type="match status" value="1"/>
</dbReference>
<comment type="function">
    <text evidence="6">3'-to-5' exoribonuclease specific for small oligoribonucleotides.</text>
</comment>
<dbReference type="InterPro" id="IPR036397">
    <property type="entry name" value="RNaseH_sf"/>
</dbReference>
<dbReference type="InterPro" id="IPR022894">
    <property type="entry name" value="Oligoribonuclease"/>
</dbReference>
<dbReference type="PANTHER" id="PTHR11046:SF0">
    <property type="entry name" value="OLIGORIBONUCLEASE, MITOCHONDRIAL"/>
    <property type="match status" value="1"/>
</dbReference>
<keyword evidence="4 6" id="KW-0269">Exonuclease</keyword>
<dbReference type="EMBL" id="SHBO01000015">
    <property type="protein sequence ID" value="RZO07152.1"/>
    <property type="molecule type" value="Genomic_DNA"/>
</dbReference>
<dbReference type="SUPFAM" id="SSF53098">
    <property type="entry name" value="Ribonuclease H-like"/>
    <property type="match status" value="1"/>
</dbReference>
<evidence type="ECO:0000256" key="2">
    <source>
        <dbReference type="ARBA" id="ARBA00022722"/>
    </source>
</evidence>
<dbReference type="Proteomes" id="UP000318148">
    <property type="component" value="Unassembled WGS sequence"/>
</dbReference>
<feature type="active site" evidence="6">
    <location>
        <position position="124"/>
    </location>
</feature>
<dbReference type="GO" id="GO:0005737">
    <property type="term" value="C:cytoplasm"/>
    <property type="evidence" value="ECO:0007669"/>
    <property type="project" value="UniProtKB-SubCell"/>
</dbReference>
<evidence type="ECO:0000256" key="1">
    <source>
        <dbReference type="ARBA" id="ARBA00009921"/>
    </source>
</evidence>